<keyword evidence="7" id="KW-0624">Polysaccharide degradation</keyword>
<dbReference type="InterPro" id="IPR029058">
    <property type="entry name" value="AB_hydrolase_fold"/>
</dbReference>
<evidence type="ECO:0000313" key="8">
    <source>
        <dbReference type="EMBL" id="SVD60179.1"/>
    </source>
</evidence>
<evidence type="ECO:0000256" key="4">
    <source>
        <dbReference type="ARBA" id="ARBA00022729"/>
    </source>
</evidence>
<evidence type="ECO:0000256" key="3">
    <source>
        <dbReference type="ARBA" id="ARBA00022651"/>
    </source>
</evidence>
<evidence type="ECO:0000256" key="1">
    <source>
        <dbReference type="ARBA" id="ARBA00004613"/>
    </source>
</evidence>
<keyword evidence="6" id="KW-0119">Carbohydrate metabolism</keyword>
<evidence type="ECO:0000256" key="2">
    <source>
        <dbReference type="ARBA" id="ARBA00022525"/>
    </source>
</evidence>
<dbReference type="PANTHER" id="PTHR38050:SF2">
    <property type="entry name" value="FERULOYL ESTERASE C-RELATED"/>
    <property type="match status" value="1"/>
</dbReference>
<feature type="non-terminal residue" evidence="8">
    <location>
        <position position="97"/>
    </location>
</feature>
<accession>A0A382WND9</accession>
<organism evidence="8">
    <name type="scientific">marine metagenome</name>
    <dbReference type="NCBI Taxonomy" id="408172"/>
    <lineage>
        <taxon>unclassified sequences</taxon>
        <taxon>metagenomes</taxon>
        <taxon>ecological metagenomes</taxon>
    </lineage>
</organism>
<name>A0A382WND9_9ZZZZ</name>
<keyword evidence="5" id="KW-0378">Hydrolase</keyword>
<dbReference type="GO" id="GO:0045493">
    <property type="term" value="P:xylan catabolic process"/>
    <property type="evidence" value="ECO:0007669"/>
    <property type="project" value="UniProtKB-KW"/>
</dbReference>
<dbReference type="AlphaFoldDB" id="A0A382WND9"/>
<proteinExistence type="predicted"/>
<dbReference type="SUPFAM" id="SSF53474">
    <property type="entry name" value="alpha/beta-Hydrolases"/>
    <property type="match status" value="1"/>
</dbReference>
<gene>
    <name evidence="8" type="ORF">METZ01_LOCUS413033</name>
</gene>
<dbReference type="GO" id="GO:0030600">
    <property type="term" value="F:feruloyl esterase activity"/>
    <property type="evidence" value="ECO:0007669"/>
    <property type="project" value="InterPro"/>
</dbReference>
<dbReference type="EMBL" id="UINC01161156">
    <property type="protein sequence ID" value="SVD60179.1"/>
    <property type="molecule type" value="Genomic_DNA"/>
</dbReference>
<dbReference type="Gene3D" id="3.40.50.1820">
    <property type="entry name" value="alpha/beta hydrolase"/>
    <property type="match status" value="1"/>
</dbReference>
<reference evidence="8" key="1">
    <citation type="submission" date="2018-05" db="EMBL/GenBank/DDBJ databases">
        <authorList>
            <person name="Lanie J.A."/>
            <person name="Ng W.-L."/>
            <person name="Kazmierczak K.M."/>
            <person name="Andrzejewski T.M."/>
            <person name="Davidsen T.M."/>
            <person name="Wayne K.J."/>
            <person name="Tettelin H."/>
            <person name="Glass J.I."/>
            <person name="Rusch D."/>
            <person name="Podicherti R."/>
            <person name="Tsui H.-C.T."/>
            <person name="Winkler M.E."/>
        </authorList>
    </citation>
    <scope>NUCLEOTIDE SEQUENCE</scope>
</reference>
<keyword evidence="3" id="KW-0858">Xylan degradation</keyword>
<dbReference type="InterPro" id="IPR043595">
    <property type="entry name" value="FaeB/C/D"/>
</dbReference>
<comment type="subcellular location">
    <subcellularLocation>
        <location evidence="1">Secreted</location>
    </subcellularLocation>
</comment>
<dbReference type="PANTHER" id="PTHR38050">
    <property type="match status" value="1"/>
</dbReference>
<protein>
    <recommendedName>
        <fullName evidence="9">Phospholipase/carboxylesterase/thioesterase domain-containing protein</fullName>
    </recommendedName>
</protein>
<dbReference type="GO" id="GO:0005576">
    <property type="term" value="C:extracellular region"/>
    <property type="evidence" value="ECO:0007669"/>
    <property type="project" value="UniProtKB-SubCell"/>
</dbReference>
<keyword evidence="4" id="KW-0732">Signal</keyword>
<evidence type="ECO:0000256" key="6">
    <source>
        <dbReference type="ARBA" id="ARBA00023277"/>
    </source>
</evidence>
<evidence type="ECO:0008006" key="9">
    <source>
        <dbReference type="Google" id="ProtNLM"/>
    </source>
</evidence>
<evidence type="ECO:0000256" key="5">
    <source>
        <dbReference type="ARBA" id="ARBA00022801"/>
    </source>
</evidence>
<evidence type="ECO:0000256" key="7">
    <source>
        <dbReference type="ARBA" id="ARBA00023326"/>
    </source>
</evidence>
<sequence length="97" mass="10715">MVKRVILIFSGFIILGLEAGNHEENSSGCDDLNPVLGRTTVSIQHEGKNRSYRLYVPKNYKSDIPTPLIINFHGTGSNAEQQAVYSDMDSVADKKGF</sequence>
<keyword evidence="2" id="KW-0964">Secreted</keyword>